<dbReference type="Pfam" id="PF26309">
    <property type="entry name" value="DUF8082"/>
    <property type="match status" value="1"/>
</dbReference>
<reference evidence="2" key="1">
    <citation type="submission" date="2006-05" db="EMBL/GenBank/DDBJ databases">
        <title>Annotation of the draft genome assembly of Desulfuromonas acetoxidans DSM 684.</title>
        <authorList>
            <consortium name="US DOE Joint Genome Institute (JGI-ORNL)"/>
            <person name="Larimer F."/>
            <person name="Land M."/>
            <person name="Hauser L."/>
        </authorList>
    </citation>
    <scope>NUCLEOTIDE SEQUENCE [LARGE SCALE GENOMIC DNA]</scope>
    <source>
        <strain evidence="2">DSM 684</strain>
    </source>
</reference>
<gene>
    <name evidence="2" type="ORF">Dace_1332</name>
</gene>
<feature type="domain" description="DUF8082" evidence="1">
    <location>
        <begin position="134"/>
        <end position="198"/>
    </location>
</feature>
<reference evidence="2" key="2">
    <citation type="submission" date="2006-05" db="EMBL/GenBank/DDBJ databases">
        <title>Sequencing of the draft genome and assembly of Desulfuromonas acetoxidans DSM 684.</title>
        <authorList>
            <consortium name="US DOE Joint Genome Institute (JGI-PGF)"/>
            <person name="Copeland A."/>
            <person name="Lucas S."/>
            <person name="Lapidus A."/>
            <person name="Barry K."/>
            <person name="Detter J.C."/>
            <person name="Glavina del Rio T."/>
            <person name="Hammon N."/>
            <person name="Israni S."/>
            <person name="Dalin E."/>
            <person name="Tice H."/>
            <person name="Bruce D."/>
            <person name="Pitluck S."/>
            <person name="Richardson P."/>
        </authorList>
    </citation>
    <scope>NUCLEOTIDE SEQUENCE [LARGE SCALE GENOMIC DNA]</scope>
    <source>
        <strain evidence="2">DSM 684</strain>
    </source>
</reference>
<dbReference type="Proteomes" id="UP000005695">
    <property type="component" value="Unassembled WGS sequence"/>
</dbReference>
<evidence type="ECO:0000259" key="1">
    <source>
        <dbReference type="Pfam" id="PF26309"/>
    </source>
</evidence>
<dbReference type="RefSeq" id="WP_006000787.1">
    <property type="nucleotide sequence ID" value="NZ_AAEW02000010.1"/>
</dbReference>
<evidence type="ECO:0000313" key="3">
    <source>
        <dbReference type="Proteomes" id="UP000005695"/>
    </source>
</evidence>
<accession>Q1JZ24</accession>
<dbReference type="OrthoDB" id="5401751at2"/>
<keyword evidence="3" id="KW-1185">Reference proteome</keyword>
<evidence type="ECO:0000313" key="2">
    <source>
        <dbReference type="EMBL" id="EAT15470.1"/>
    </source>
</evidence>
<dbReference type="EMBL" id="AAEW02000010">
    <property type="protein sequence ID" value="EAT15470.1"/>
    <property type="molecule type" value="Genomic_DNA"/>
</dbReference>
<dbReference type="AlphaFoldDB" id="Q1JZ24"/>
<organism evidence="2 3">
    <name type="scientific">Desulfuromonas acetoxidans (strain DSM 684 / 11070)</name>
    <dbReference type="NCBI Taxonomy" id="281689"/>
    <lineage>
        <taxon>Bacteria</taxon>
        <taxon>Pseudomonadati</taxon>
        <taxon>Thermodesulfobacteriota</taxon>
        <taxon>Desulfuromonadia</taxon>
        <taxon>Desulfuromonadales</taxon>
        <taxon>Desulfuromonadaceae</taxon>
        <taxon>Desulfuromonas</taxon>
    </lineage>
</organism>
<sequence length="207" mass="23099">MEQAIVTLKKLPGVLGVCVYDADLKVMINRMPPFLSEEVLLGLGVQLDEVMSLAREKLSDASEMTLHYDEVALFVHTFADQSILVFGEPSMNGRMVSYSLNMLSKPKIIEDGGSDKVAPPEVAPPQPTDFSGEIPELKQRLAKIIGPMAEIIFDDALDAWKRAGEGSFDSLLEMLRHEIDDAQKYERYLALCAETVERIRQMEQPRG</sequence>
<name>Q1JZ24_DESA6</name>
<dbReference type="InterPro" id="IPR058395">
    <property type="entry name" value="DUF8082"/>
</dbReference>
<protein>
    <recommendedName>
        <fullName evidence="1">DUF8082 domain-containing protein</fullName>
    </recommendedName>
</protein>
<proteinExistence type="predicted"/>
<comment type="caution">
    <text evidence="2">The sequence shown here is derived from an EMBL/GenBank/DDBJ whole genome shotgun (WGS) entry which is preliminary data.</text>
</comment>